<accession>A0ACB8F0U7</accession>
<sequence length="390" mass="42867">MIDTVWCRGPAEKELPGEANPRAVKLAQIYRIEWATTNFVQPSVYKHSGGPSPPNAYLLDNQKYLKGPIQPVPYPPYQPVANNPQFVLPFFKAEGPAANLTEQIGVRGNPLQGSPFAEGPPLLCEDLAQRKDHPLQAAVPGPNLEGQPAQAETYDPAKEHPVDHSRDCKSASCDLVFQDVENFPVEGEDSKEKDTTPHFMENPALTAAHPESWSPVHMPSAKIMAELETCMNLEGITTNENDLLAKQESFGLPEKVLLEDTMKLFDCSPDNSGTEEDPEIGTLGGSRGDSDDNRCPPRKDSSSDIRSLNLPDELLSFDYSVPEIVSTVTSLDYFYDMNAFGEDPTWESKGCLQAPQKQDVEFEKRKDGTVKAKKGRSVANKPRLASALGE</sequence>
<name>A0ACB8F0U7_9SAUR</name>
<dbReference type="Proteomes" id="UP000827872">
    <property type="component" value="Linkage Group LG05"/>
</dbReference>
<proteinExistence type="predicted"/>
<gene>
    <name evidence="1" type="ORF">K3G42_002649</name>
</gene>
<comment type="caution">
    <text evidence="1">The sequence shown here is derived from an EMBL/GenBank/DDBJ whole genome shotgun (WGS) entry which is preliminary data.</text>
</comment>
<keyword evidence="2" id="KW-1185">Reference proteome</keyword>
<evidence type="ECO:0000313" key="2">
    <source>
        <dbReference type="Proteomes" id="UP000827872"/>
    </source>
</evidence>
<organism evidence="1 2">
    <name type="scientific">Sphaerodactylus townsendi</name>
    <dbReference type="NCBI Taxonomy" id="933632"/>
    <lineage>
        <taxon>Eukaryota</taxon>
        <taxon>Metazoa</taxon>
        <taxon>Chordata</taxon>
        <taxon>Craniata</taxon>
        <taxon>Vertebrata</taxon>
        <taxon>Euteleostomi</taxon>
        <taxon>Lepidosauria</taxon>
        <taxon>Squamata</taxon>
        <taxon>Bifurcata</taxon>
        <taxon>Gekkota</taxon>
        <taxon>Sphaerodactylidae</taxon>
        <taxon>Sphaerodactylus</taxon>
    </lineage>
</organism>
<dbReference type="EMBL" id="CM037618">
    <property type="protein sequence ID" value="KAH7998898.1"/>
    <property type="molecule type" value="Genomic_DNA"/>
</dbReference>
<reference evidence="1" key="1">
    <citation type="submission" date="2021-08" db="EMBL/GenBank/DDBJ databases">
        <title>The first chromosome-level gecko genome reveals the dynamic sex chromosomes of Neotropical dwarf geckos (Sphaerodactylidae: Sphaerodactylus).</title>
        <authorList>
            <person name="Pinto B.J."/>
            <person name="Keating S.E."/>
            <person name="Gamble T."/>
        </authorList>
    </citation>
    <scope>NUCLEOTIDE SEQUENCE</scope>
    <source>
        <strain evidence="1">TG3544</strain>
    </source>
</reference>
<protein>
    <submittedName>
        <fullName evidence="1">Uncharacterized protein</fullName>
    </submittedName>
</protein>
<evidence type="ECO:0000313" key="1">
    <source>
        <dbReference type="EMBL" id="KAH7998898.1"/>
    </source>
</evidence>